<dbReference type="Proteomes" id="UP001595885">
    <property type="component" value="Unassembled WGS sequence"/>
</dbReference>
<accession>A0ABV9P9Y1</accession>
<evidence type="ECO:0000313" key="2">
    <source>
        <dbReference type="EMBL" id="MFC4740872.1"/>
    </source>
</evidence>
<dbReference type="InterPro" id="IPR024311">
    <property type="entry name" value="Lipocalin-like"/>
</dbReference>
<proteinExistence type="predicted"/>
<reference evidence="3" key="1">
    <citation type="journal article" date="2019" name="Int. J. Syst. Evol. Microbiol.">
        <title>The Global Catalogue of Microorganisms (GCM) 10K type strain sequencing project: providing services to taxonomists for standard genome sequencing and annotation.</title>
        <authorList>
            <consortium name="The Broad Institute Genomics Platform"/>
            <consortium name="The Broad Institute Genome Sequencing Center for Infectious Disease"/>
            <person name="Wu L."/>
            <person name="Ma J."/>
        </authorList>
    </citation>
    <scope>NUCLEOTIDE SEQUENCE [LARGE SCALE GENOMIC DNA]</scope>
    <source>
        <strain evidence="3">CCUG 50349</strain>
    </source>
</reference>
<dbReference type="RefSeq" id="WP_379743100.1">
    <property type="nucleotide sequence ID" value="NZ_JBHSGW010000027.1"/>
</dbReference>
<sequence>MKIKILIILAFTFFVSCKETIKETDIQNLNGYWEIEKVKLPEGEDKEYKTNETFDFFELKDKKGTRKKGMQQFDGTFLTNDVSEDFVIEFKEGKCYINYQTDFAKWKEEILLLNKEKLVVKNKNDLEYHYKRPTFFTKK</sequence>
<evidence type="ECO:0000259" key="1">
    <source>
        <dbReference type="Pfam" id="PF13648"/>
    </source>
</evidence>
<evidence type="ECO:0000313" key="3">
    <source>
        <dbReference type="Proteomes" id="UP001595885"/>
    </source>
</evidence>
<name>A0ABV9P9Y1_9FLAO</name>
<dbReference type="Pfam" id="PF13648">
    <property type="entry name" value="Lipocalin_4"/>
    <property type="match status" value="1"/>
</dbReference>
<comment type="caution">
    <text evidence="2">The sequence shown here is derived from an EMBL/GenBank/DDBJ whole genome shotgun (WGS) entry which is preliminary data.</text>
</comment>
<organism evidence="2 3">
    <name type="scientific">Flavobacterium ponti</name>
    <dbReference type="NCBI Taxonomy" id="665133"/>
    <lineage>
        <taxon>Bacteria</taxon>
        <taxon>Pseudomonadati</taxon>
        <taxon>Bacteroidota</taxon>
        <taxon>Flavobacteriia</taxon>
        <taxon>Flavobacteriales</taxon>
        <taxon>Flavobacteriaceae</taxon>
        <taxon>Flavobacterium</taxon>
    </lineage>
</organism>
<feature type="domain" description="Lipocalin-like" evidence="1">
    <location>
        <begin position="29"/>
        <end position="120"/>
    </location>
</feature>
<keyword evidence="3" id="KW-1185">Reference proteome</keyword>
<dbReference type="PROSITE" id="PS51257">
    <property type="entry name" value="PROKAR_LIPOPROTEIN"/>
    <property type="match status" value="1"/>
</dbReference>
<gene>
    <name evidence="2" type="ORF">ACFO3U_12795</name>
</gene>
<protein>
    <submittedName>
        <fullName evidence="2">Lipocalin family protein</fullName>
    </submittedName>
</protein>
<dbReference type="EMBL" id="JBHSGW010000027">
    <property type="protein sequence ID" value="MFC4740872.1"/>
    <property type="molecule type" value="Genomic_DNA"/>
</dbReference>